<dbReference type="SUPFAM" id="SSF46689">
    <property type="entry name" value="Homeodomain-like"/>
    <property type="match status" value="2"/>
</dbReference>
<dbReference type="PANTHER" id="PTHR43999">
    <property type="entry name" value="DNAJ HOMOLOG SUBFAMILY C MEMBER 2"/>
    <property type="match status" value="1"/>
</dbReference>
<dbReference type="GO" id="GO:0006450">
    <property type="term" value="P:regulation of translational fidelity"/>
    <property type="evidence" value="ECO:0007669"/>
    <property type="project" value="InterPro"/>
</dbReference>
<dbReference type="Pfam" id="PF23082">
    <property type="entry name" value="Myb_DNA-binding_2"/>
    <property type="match status" value="1"/>
</dbReference>
<dbReference type="SMART" id="SM00717">
    <property type="entry name" value="SANT"/>
    <property type="match status" value="2"/>
</dbReference>
<evidence type="ECO:0000313" key="6">
    <source>
        <dbReference type="Proteomes" id="UP001153076"/>
    </source>
</evidence>
<dbReference type="Gene3D" id="1.10.10.60">
    <property type="entry name" value="Homeodomain-like"/>
    <property type="match status" value="2"/>
</dbReference>
<evidence type="ECO:0000313" key="5">
    <source>
        <dbReference type="EMBL" id="KAJ8450678.1"/>
    </source>
</evidence>
<dbReference type="InterPro" id="IPR036869">
    <property type="entry name" value="J_dom_sf"/>
</dbReference>
<dbReference type="GO" id="GO:0051083">
    <property type="term" value="P:'de novo' cotranslational protein folding"/>
    <property type="evidence" value="ECO:0007669"/>
    <property type="project" value="InterPro"/>
</dbReference>
<feature type="domain" description="Myb-like" evidence="3">
    <location>
        <begin position="458"/>
        <end position="500"/>
    </location>
</feature>
<dbReference type="CDD" id="cd06257">
    <property type="entry name" value="DnaJ"/>
    <property type="match status" value="1"/>
</dbReference>
<dbReference type="PRINTS" id="PR00625">
    <property type="entry name" value="JDOMAIN"/>
</dbReference>
<protein>
    <recommendedName>
        <fullName evidence="7">DnaJ homolog subfamily C member 2</fullName>
    </recommendedName>
</protein>
<feature type="region of interest" description="Disordered" evidence="1">
    <location>
        <begin position="440"/>
        <end position="465"/>
    </location>
</feature>
<feature type="domain" description="SANT" evidence="4">
    <location>
        <begin position="596"/>
        <end position="651"/>
    </location>
</feature>
<feature type="compositionally biased region" description="Basic residues" evidence="1">
    <location>
        <begin position="310"/>
        <end position="319"/>
    </location>
</feature>
<name>A0A9Q1KXF9_9CARY</name>
<gene>
    <name evidence="5" type="ORF">Cgig2_021150</name>
</gene>
<dbReference type="Pfam" id="PF21884">
    <property type="entry name" value="ZUO1-like_ZHD"/>
    <property type="match status" value="1"/>
</dbReference>
<dbReference type="InterPro" id="IPR044634">
    <property type="entry name" value="Zuotin/DnaJC2"/>
</dbReference>
<dbReference type="FunFam" id="1.10.10.60:FF:000416">
    <property type="entry name" value="Myb family transcription factor"/>
    <property type="match status" value="1"/>
</dbReference>
<proteinExistence type="predicted"/>
<dbReference type="SMART" id="SM00271">
    <property type="entry name" value="DnaJ"/>
    <property type="match status" value="1"/>
</dbReference>
<comment type="caution">
    <text evidence="5">The sequence shown here is derived from an EMBL/GenBank/DDBJ whole genome shotgun (WGS) entry which is preliminary data.</text>
</comment>
<dbReference type="Pfam" id="PF00249">
    <property type="entry name" value="Myb_DNA-binding"/>
    <property type="match status" value="1"/>
</dbReference>
<dbReference type="Gene3D" id="1.10.287.110">
    <property type="entry name" value="DnaJ domain"/>
    <property type="match status" value="1"/>
</dbReference>
<dbReference type="AlphaFoldDB" id="A0A9Q1KXF9"/>
<feature type="domain" description="J" evidence="2">
    <location>
        <begin position="99"/>
        <end position="181"/>
    </location>
</feature>
<dbReference type="SUPFAM" id="SSF46565">
    <property type="entry name" value="Chaperone J-domain"/>
    <property type="match status" value="1"/>
</dbReference>
<dbReference type="InterPro" id="IPR001623">
    <property type="entry name" value="DnaJ_domain"/>
</dbReference>
<evidence type="ECO:0000259" key="4">
    <source>
        <dbReference type="PROSITE" id="PS51293"/>
    </source>
</evidence>
<dbReference type="PROSITE" id="PS50090">
    <property type="entry name" value="MYB_LIKE"/>
    <property type="match status" value="2"/>
</dbReference>
<dbReference type="EMBL" id="JAKOGI010000013">
    <property type="protein sequence ID" value="KAJ8450678.1"/>
    <property type="molecule type" value="Genomic_DNA"/>
</dbReference>
<keyword evidence="6" id="KW-1185">Reference proteome</keyword>
<evidence type="ECO:0000259" key="2">
    <source>
        <dbReference type="PROSITE" id="PS50076"/>
    </source>
</evidence>
<dbReference type="GO" id="GO:0043022">
    <property type="term" value="F:ribosome binding"/>
    <property type="evidence" value="ECO:0007669"/>
    <property type="project" value="InterPro"/>
</dbReference>
<feature type="compositionally biased region" description="Polar residues" evidence="1">
    <location>
        <begin position="442"/>
        <end position="458"/>
    </location>
</feature>
<feature type="domain" description="Myb-like" evidence="3">
    <location>
        <begin position="593"/>
        <end position="647"/>
    </location>
</feature>
<evidence type="ECO:0000259" key="3">
    <source>
        <dbReference type="PROSITE" id="PS50090"/>
    </source>
</evidence>
<evidence type="ECO:0000256" key="1">
    <source>
        <dbReference type="SAM" id="MobiDB-lite"/>
    </source>
</evidence>
<feature type="region of interest" description="Disordered" evidence="1">
    <location>
        <begin position="59"/>
        <end position="96"/>
    </location>
</feature>
<sequence>MVHKASSVRLISYTQELEDGKPLYVSSNSLPFKASKFEPAGHSFHSAALRLAGYCDDDSDRDDESVSSNDKEHTYAPSFDSYSTKSKEKSGADGKQQQDHYALLGLAHLRYLATEEQIRKSYCEIALKYHPEKQAALLMAEETEAARQEKKDEIENHFKAIQEAYEVLIEPQRRRIYDSTDEFDDEIPTDCAPQDFFRVFGPAFMRNSRWSITQPAPPLGDENTPLHEVDKFYNFWYSFKSWREFPHADEFDLEQAESRDHKRWMERQNAKLSEKARKEEYARIRSLVDNAYRRDPRIIKRKEVKKAEKQRKKAAKYLGKKLQEEEAARAAEEERRKKEEEERKAAEAALHQKKVKEKEKKLLRKERTRLRTITATIASQQVHGISEDDVETLCMSLDVERLKDLSDKLDGKEKEVQAKLLKDMFGCQANLEPDNRVEQKVHQQNGAADSNGIMSSGGNEKKERPWGKEEIELLRKGMQKYPKGTSRRWEVISEYIGTGRAVEEILKATKTVRLQKPDGSKAFESFLEKRKTAASIASPLSTREEVQVASSASGPDACTAGTDSVNSSSNSRGNQSDAAGATAAAAAAAAAAASGSDTDTWSAVQERALVQALKTFPKATPQRWERVAAAVPGKTVNQCKKKFPSLKENFRNNNYFSERFKYAKVLTVEVKWWHGDRDSGGSIVCRLLVIVIRRNDSDLANICDGQCSTVIIGVLQLLHFSLW</sequence>
<dbReference type="InterPro" id="IPR017884">
    <property type="entry name" value="SANT_dom"/>
</dbReference>
<organism evidence="5 6">
    <name type="scientific">Carnegiea gigantea</name>
    <dbReference type="NCBI Taxonomy" id="171969"/>
    <lineage>
        <taxon>Eukaryota</taxon>
        <taxon>Viridiplantae</taxon>
        <taxon>Streptophyta</taxon>
        <taxon>Embryophyta</taxon>
        <taxon>Tracheophyta</taxon>
        <taxon>Spermatophyta</taxon>
        <taxon>Magnoliopsida</taxon>
        <taxon>eudicotyledons</taxon>
        <taxon>Gunneridae</taxon>
        <taxon>Pentapetalae</taxon>
        <taxon>Caryophyllales</taxon>
        <taxon>Cactineae</taxon>
        <taxon>Cactaceae</taxon>
        <taxon>Cactoideae</taxon>
        <taxon>Echinocereeae</taxon>
        <taxon>Carnegiea</taxon>
    </lineage>
</organism>
<dbReference type="PROSITE" id="PS51293">
    <property type="entry name" value="SANT"/>
    <property type="match status" value="1"/>
</dbReference>
<dbReference type="PROSITE" id="PS50076">
    <property type="entry name" value="DNAJ_2"/>
    <property type="match status" value="1"/>
</dbReference>
<accession>A0A9Q1KXF9</accession>
<dbReference type="OrthoDB" id="1690618at2759"/>
<dbReference type="GO" id="GO:0030544">
    <property type="term" value="F:Hsp70 protein binding"/>
    <property type="evidence" value="ECO:0007669"/>
    <property type="project" value="InterPro"/>
</dbReference>
<dbReference type="InterPro" id="IPR009057">
    <property type="entry name" value="Homeodomain-like_sf"/>
</dbReference>
<dbReference type="PANTHER" id="PTHR43999:SF1">
    <property type="entry name" value="DNAJ HOMOLOG SUBFAMILY C MEMBER 2"/>
    <property type="match status" value="1"/>
</dbReference>
<feature type="region of interest" description="Disordered" evidence="1">
    <location>
        <begin position="538"/>
        <end position="577"/>
    </location>
</feature>
<reference evidence="5" key="1">
    <citation type="submission" date="2022-04" db="EMBL/GenBank/DDBJ databases">
        <title>Carnegiea gigantea Genome sequencing and assembly v2.</title>
        <authorList>
            <person name="Copetti D."/>
            <person name="Sanderson M.J."/>
            <person name="Burquez A."/>
            <person name="Wojciechowski M.F."/>
        </authorList>
    </citation>
    <scope>NUCLEOTIDE SEQUENCE</scope>
    <source>
        <strain evidence="5">SGP5-SGP5p</strain>
        <tissue evidence="5">Aerial part</tissue>
    </source>
</reference>
<dbReference type="Pfam" id="PF00226">
    <property type="entry name" value="DnaJ"/>
    <property type="match status" value="1"/>
</dbReference>
<feature type="compositionally biased region" description="Basic and acidic residues" evidence="1">
    <location>
        <begin position="321"/>
        <end position="346"/>
    </location>
</feature>
<dbReference type="InterPro" id="IPR001005">
    <property type="entry name" value="SANT/Myb"/>
</dbReference>
<feature type="region of interest" description="Disordered" evidence="1">
    <location>
        <begin position="310"/>
        <end position="350"/>
    </location>
</feature>
<dbReference type="GO" id="GO:0005829">
    <property type="term" value="C:cytosol"/>
    <property type="evidence" value="ECO:0007669"/>
    <property type="project" value="TreeGrafter"/>
</dbReference>
<dbReference type="Proteomes" id="UP001153076">
    <property type="component" value="Unassembled WGS sequence"/>
</dbReference>
<feature type="compositionally biased region" description="Basic and acidic residues" evidence="1">
    <location>
        <begin position="85"/>
        <end position="96"/>
    </location>
</feature>
<dbReference type="CDD" id="cd00167">
    <property type="entry name" value="SANT"/>
    <property type="match status" value="2"/>
</dbReference>
<feature type="compositionally biased region" description="Polar residues" evidence="1">
    <location>
        <begin position="561"/>
        <end position="575"/>
    </location>
</feature>
<evidence type="ECO:0008006" key="7">
    <source>
        <dbReference type="Google" id="ProtNLM"/>
    </source>
</evidence>
<dbReference type="InterPro" id="IPR054076">
    <property type="entry name" value="ZUO1-like_ZHD"/>
</dbReference>